<dbReference type="AlphaFoldDB" id="A0A0R3PTC9"/>
<organism evidence="4">
    <name type="scientific">Angiostrongylus costaricensis</name>
    <name type="common">Nematode worm</name>
    <dbReference type="NCBI Taxonomy" id="334426"/>
    <lineage>
        <taxon>Eukaryota</taxon>
        <taxon>Metazoa</taxon>
        <taxon>Ecdysozoa</taxon>
        <taxon>Nematoda</taxon>
        <taxon>Chromadorea</taxon>
        <taxon>Rhabditida</taxon>
        <taxon>Rhabditina</taxon>
        <taxon>Rhabditomorpha</taxon>
        <taxon>Strongyloidea</taxon>
        <taxon>Metastrongylidae</taxon>
        <taxon>Angiostrongylus</taxon>
    </lineage>
</organism>
<evidence type="ECO:0000313" key="4">
    <source>
        <dbReference type="WBParaSite" id="ACOC_0000901401-mRNA-1"/>
    </source>
</evidence>
<name>A0A0R3PTC9_ANGCS</name>
<feature type="region of interest" description="Disordered" evidence="1">
    <location>
        <begin position="1"/>
        <end position="25"/>
    </location>
</feature>
<evidence type="ECO:0000313" key="2">
    <source>
        <dbReference type="EMBL" id="VDM60600.1"/>
    </source>
</evidence>
<dbReference type="WBParaSite" id="ACOC_0000901401-mRNA-1">
    <property type="protein sequence ID" value="ACOC_0000901401-mRNA-1"/>
    <property type="gene ID" value="ACOC_0000901401"/>
</dbReference>
<reference evidence="2 3" key="2">
    <citation type="submission" date="2018-11" db="EMBL/GenBank/DDBJ databases">
        <authorList>
            <consortium name="Pathogen Informatics"/>
        </authorList>
    </citation>
    <scope>NUCLEOTIDE SEQUENCE [LARGE SCALE GENOMIC DNA]</scope>
    <source>
        <strain evidence="2 3">Costa Rica</strain>
    </source>
</reference>
<gene>
    <name evidence="2" type="ORF">ACOC_LOCUS9015</name>
</gene>
<dbReference type="Proteomes" id="UP000267027">
    <property type="component" value="Unassembled WGS sequence"/>
</dbReference>
<evidence type="ECO:0000256" key="1">
    <source>
        <dbReference type="SAM" id="MobiDB-lite"/>
    </source>
</evidence>
<reference evidence="4" key="1">
    <citation type="submission" date="2017-02" db="UniProtKB">
        <authorList>
            <consortium name="WormBaseParasite"/>
        </authorList>
    </citation>
    <scope>IDENTIFICATION</scope>
</reference>
<evidence type="ECO:0000313" key="3">
    <source>
        <dbReference type="Proteomes" id="UP000267027"/>
    </source>
</evidence>
<proteinExistence type="predicted"/>
<accession>A0A0R3PTC9</accession>
<sequence>MGRHGVALGMGHPPRGKPRPRLNPRGVASVRNYRRRPDAARPARCGVSSEGELVGEVAVARKPDLNWSVRLPVSSTVEQFRISGAERRV</sequence>
<dbReference type="EMBL" id="UYYA01004234">
    <property type="protein sequence ID" value="VDM60600.1"/>
    <property type="molecule type" value="Genomic_DNA"/>
</dbReference>
<keyword evidence="3" id="KW-1185">Reference proteome</keyword>
<protein>
    <submittedName>
        <fullName evidence="4">Transposase</fullName>
    </submittedName>
</protein>